<protein>
    <recommendedName>
        <fullName evidence="2">Apple domain-containing protein</fullName>
    </recommendedName>
</protein>
<sequence length="213" mass="24418">MYSHITEYQDVRKIGRETLIFTMKISEIVSFGFSLFMLSKWAMGQTIYGSTCKETLIRQVSALQKRLEALESHIAQACDKTAGYRDTFTENMNKLHAGRDITWKYTRPGTRKEKLKECEELCLSYTQCKAYELHLYDGRCSIEAINKYDVPLESHSSYVYYNRDYDCGCVPCKANTIRESPNGTEVGSVGFCRSTVNGMKSTYECTPSGWKLK</sequence>
<evidence type="ECO:0000313" key="3">
    <source>
        <dbReference type="EMBL" id="JAS03416.1"/>
    </source>
</evidence>
<dbReference type="AlphaFoldDB" id="A0A194ANQ8"/>
<reference evidence="3" key="1">
    <citation type="submission" date="2016-03" db="EMBL/GenBank/DDBJ databases">
        <authorList>
            <person name="Ploux O."/>
        </authorList>
    </citation>
    <scope>NUCLEOTIDE SEQUENCE</scope>
    <source>
        <tissue evidence="3">Mantle</tissue>
    </source>
</reference>
<feature type="domain" description="Apple" evidence="2">
    <location>
        <begin position="78"/>
        <end position="167"/>
    </location>
</feature>
<dbReference type="PROSITE" id="PS50948">
    <property type="entry name" value="PAN"/>
    <property type="match status" value="1"/>
</dbReference>
<dbReference type="EMBL" id="GELH01000856">
    <property type="protein sequence ID" value="JAS03416.1"/>
    <property type="molecule type" value="Transcribed_RNA"/>
</dbReference>
<organism evidence="3">
    <name type="scientific">Pinctada fucata</name>
    <name type="common">Akoya pearl oyster</name>
    <name type="synonym">Pinctada imbricata fucata</name>
    <dbReference type="NCBI Taxonomy" id="50426"/>
    <lineage>
        <taxon>Eukaryota</taxon>
        <taxon>Metazoa</taxon>
        <taxon>Spiralia</taxon>
        <taxon>Lophotrochozoa</taxon>
        <taxon>Mollusca</taxon>
        <taxon>Bivalvia</taxon>
        <taxon>Autobranchia</taxon>
        <taxon>Pteriomorphia</taxon>
        <taxon>Pterioida</taxon>
        <taxon>Pterioidea</taxon>
        <taxon>Pteriidae</taxon>
        <taxon>Pinctada</taxon>
    </lineage>
</organism>
<evidence type="ECO:0000256" key="1">
    <source>
        <dbReference type="SAM" id="Coils"/>
    </source>
</evidence>
<keyword evidence="1" id="KW-0175">Coiled coil</keyword>
<dbReference type="InterPro" id="IPR003609">
    <property type="entry name" value="Pan_app"/>
</dbReference>
<dbReference type="EMBL" id="GELH01000855">
    <property type="protein sequence ID" value="JAS03417.1"/>
    <property type="molecule type" value="Transcribed_RNA"/>
</dbReference>
<accession>A0A194ANQ8</accession>
<proteinExistence type="predicted"/>
<evidence type="ECO:0000259" key="2">
    <source>
        <dbReference type="PROSITE" id="PS50948"/>
    </source>
</evidence>
<name>A0A194ANQ8_PINFU</name>
<feature type="coiled-coil region" evidence="1">
    <location>
        <begin position="53"/>
        <end position="80"/>
    </location>
</feature>